<sequence>MPLPPPQTPREEMVREEQQRVMASILAGGNAPAEDTSRKRRRTDSDDVNNESLAPAGQRRKLIVSEAAGAAADAEEMEREFMTKMLLERKEALLRRRAAATAAQAVDNGSGSGTMETSATSSSTCSSDSEYPEESESDSNVCASSSADEYSTAGSSESGDDAAAVSLSETLFRLQRELVDALQAGKDAEKRVRRAQAVLDAAESQRVAAQQRTQEAREALARTRALASGAGWDDGDADVDPRTPLSVLMTVRAWRVASFYPRHLVLHPAFTVRIEPDYPVCDAWLAGLSCGNAACPDQHPDDGHVTAHGAMLEVCRYHAEVVRGTESAMATREAHR</sequence>
<keyword evidence="1" id="KW-0175">Coiled coil</keyword>
<feature type="coiled-coil region" evidence="1">
    <location>
        <begin position="185"/>
        <end position="219"/>
    </location>
</feature>
<dbReference type="GeneID" id="25565531"/>
<evidence type="ECO:0000313" key="3">
    <source>
        <dbReference type="EMBL" id="KNC50207.1"/>
    </source>
</evidence>
<feature type="region of interest" description="Disordered" evidence="2">
    <location>
        <begin position="97"/>
        <end position="161"/>
    </location>
</feature>
<keyword evidence="4" id="KW-1185">Reference proteome</keyword>
<dbReference type="Proteomes" id="UP000054408">
    <property type="component" value="Unassembled WGS sequence"/>
</dbReference>
<gene>
    <name evidence="3" type="ORF">AMSG_06352</name>
</gene>
<name>A0A0L0DCY9_THETB</name>
<evidence type="ECO:0000313" key="4">
    <source>
        <dbReference type="Proteomes" id="UP000054408"/>
    </source>
</evidence>
<proteinExistence type="predicted"/>
<dbReference type="RefSeq" id="XP_013757042.1">
    <property type="nucleotide sequence ID" value="XM_013901588.1"/>
</dbReference>
<dbReference type="AlphaFoldDB" id="A0A0L0DCY9"/>
<feature type="compositionally biased region" description="Low complexity" evidence="2">
    <location>
        <begin position="151"/>
        <end position="161"/>
    </location>
</feature>
<accession>A0A0L0DCY9</accession>
<evidence type="ECO:0000256" key="1">
    <source>
        <dbReference type="SAM" id="Coils"/>
    </source>
</evidence>
<feature type="compositionally biased region" description="Polar residues" evidence="2">
    <location>
        <begin position="140"/>
        <end position="149"/>
    </location>
</feature>
<dbReference type="EMBL" id="GL349460">
    <property type="protein sequence ID" value="KNC50207.1"/>
    <property type="molecule type" value="Genomic_DNA"/>
</dbReference>
<evidence type="ECO:0008006" key="5">
    <source>
        <dbReference type="Google" id="ProtNLM"/>
    </source>
</evidence>
<evidence type="ECO:0000256" key="2">
    <source>
        <dbReference type="SAM" id="MobiDB-lite"/>
    </source>
</evidence>
<feature type="compositionally biased region" description="Low complexity" evidence="2">
    <location>
        <begin position="113"/>
        <end position="129"/>
    </location>
</feature>
<organism evidence="3 4">
    <name type="scientific">Thecamonas trahens ATCC 50062</name>
    <dbReference type="NCBI Taxonomy" id="461836"/>
    <lineage>
        <taxon>Eukaryota</taxon>
        <taxon>Apusozoa</taxon>
        <taxon>Apusomonadida</taxon>
        <taxon>Apusomonadidae</taxon>
        <taxon>Thecamonas</taxon>
    </lineage>
</organism>
<reference evidence="3 4" key="1">
    <citation type="submission" date="2010-05" db="EMBL/GenBank/DDBJ databases">
        <title>The Genome Sequence of Thecamonas trahens ATCC 50062.</title>
        <authorList>
            <consortium name="The Broad Institute Genome Sequencing Platform"/>
            <person name="Russ C."/>
            <person name="Cuomo C."/>
            <person name="Shea T."/>
            <person name="Young S.K."/>
            <person name="Zeng Q."/>
            <person name="Koehrsen M."/>
            <person name="Haas B."/>
            <person name="Borodovsky M."/>
            <person name="Guigo R."/>
            <person name="Alvarado L."/>
            <person name="Berlin A."/>
            <person name="Bochicchio J."/>
            <person name="Borenstein D."/>
            <person name="Chapman S."/>
            <person name="Chen Z."/>
            <person name="Freedman E."/>
            <person name="Gellesch M."/>
            <person name="Goldberg J."/>
            <person name="Griggs A."/>
            <person name="Gujja S."/>
            <person name="Heilman E."/>
            <person name="Heiman D."/>
            <person name="Hepburn T."/>
            <person name="Howarth C."/>
            <person name="Jen D."/>
            <person name="Larson L."/>
            <person name="Mehta T."/>
            <person name="Park D."/>
            <person name="Pearson M."/>
            <person name="Roberts A."/>
            <person name="Saif S."/>
            <person name="Shenoy N."/>
            <person name="Sisk P."/>
            <person name="Stolte C."/>
            <person name="Sykes S."/>
            <person name="Thomson T."/>
            <person name="Walk T."/>
            <person name="White J."/>
            <person name="Yandava C."/>
            <person name="Burger G."/>
            <person name="Gray M.W."/>
            <person name="Holland P.W.H."/>
            <person name="King N."/>
            <person name="Lang F.B.F."/>
            <person name="Roger A.J."/>
            <person name="Ruiz-Trillo I."/>
            <person name="Lander E."/>
            <person name="Nusbaum C."/>
        </authorList>
    </citation>
    <scope>NUCLEOTIDE SEQUENCE [LARGE SCALE GENOMIC DNA]</scope>
    <source>
        <strain evidence="3 4">ATCC 50062</strain>
    </source>
</reference>
<protein>
    <recommendedName>
        <fullName evidence="5">C3H1-type domain-containing protein</fullName>
    </recommendedName>
</protein>
<feature type="region of interest" description="Disordered" evidence="2">
    <location>
        <begin position="23"/>
        <end position="61"/>
    </location>
</feature>